<feature type="domain" description="Solute-binding protein family 5" evidence="4">
    <location>
        <begin position="281"/>
        <end position="537"/>
    </location>
</feature>
<dbReference type="GO" id="GO:1904680">
    <property type="term" value="F:peptide transmembrane transporter activity"/>
    <property type="evidence" value="ECO:0007669"/>
    <property type="project" value="TreeGrafter"/>
</dbReference>
<dbReference type="Gene3D" id="3.10.105.10">
    <property type="entry name" value="Dipeptide-binding Protein, Domain 3"/>
    <property type="match status" value="2"/>
</dbReference>
<dbReference type="PANTHER" id="PTHR30290:SF9">
    <property type="entry name" value="OLIGOPEPTIDE-BINDING PROTEIN APPA"/>
    <property type="match status" value="1"/>
</dbReference>
<dbReference type="SUPFAM" id="SSF53850">
    <property type="entry name" value="Periplasmic binding protein-like II"/>
    <property type="match status" value="2"/>
</dbReference>
<dbReference type="AlphaFoldDB" id="L9YND8"/>
<dbReference type="PANTHER" id="PTHR30290">
    <property type="entry name" value="PERIPLASMIC BINDING COMPONENT OF ABC TRANSPORTER"/>
    <property type="match status" value="1"/>
</dbReference>
<dbReference type="Proteomes" id="UP000011618">
    <property type="component" value="Unassembled WGS sequence"/>
</dbReference>
<protein>
    <submittedName>
        <fullName evidence="5">Extracellular solute-binding protein family 5</fullName>
    </submittedName>
</protein>
<dbReference type="PATRIC" id="fig|1227495.3.peg.2707"/>
<evidence type="ECO:0000259" key="4">
    <source>
        <dbReference type="Pfam" id="PF00496"/>
    </source>
</evidence>
<comment type="caution">
    <text evidence="5">The sequence shown here is derived from an EMBL/GenBank/DDBJ whole genome shotgun (WGS) entry which is preliminary data.</text>
</comment>
<dbReference type="InterPro" id="IPR039424">
    <property type="entry name" value="SBP_5"/>
</dbReference>
<dbReference type="Gene3D" id="3.40.190.10">
    <property type="entry name" value="Periplasmic binding protein-like II"/>
    <property type="match status" value="1"/>
</dbReference>
<gene>
    <name evidence="5" type="ORF">C487_13557</name>
</gene>
<dbReference type="CDD" id="cd00995">
    <property type="entry name" value="PBP2_NikA_DppA_OppA_like"/>
    <property type="match status" value="1"/>
</dbReference>
<accession>L9YND8</accession>
<sequence length="548" mass="61093">MPGNSVGSRERRPIRRRSLLTSVGLVGISGFAGCIRSNSVEADGPAEELIQQGFAATDTDPPFETTIVVTEGTERSRVATLLKSELEDTGFFEISIEEYKWTTHLDLLTTAADENKNALFIVSWTGGWDPDDYVNMLFHSDSHPPNGLNVNQYADETVDEYIETGLEETVFDERVEIYRQLQERLVADAPVSFVRFGEVTHVWDADAVSGWQAYPLETGAYNAVYAPWADTFTKLEGSTELVGDLGSDISTTDPASMNDTASSQATQLVYEGLTGIDFDGTVQPVLADEWKRLDTTRYRFSLREGVQFHNGEELTAAHIKCSFERYEGEPREADVFDWYGDSEIVDDYTIDIDCRREYGPFERRLFDVPIVPMAAIDGDLDLESTPIGTGPYRFVDYQAGNDCRLERFDEYWFEGSETVPATAPVETVRLEVITEPASRQGALEAGNIDVSYGVPSASLADLTADDAYGVDRHVGGGFDMLIYPLYREPFSSAAVRRGCNMLLPRERIVEEVYNGVGQPAYTPISPLLEAYADEEFQERIADEYVRSP</sequence>
<proteinExistence type="inferred from homology"/>
<evidence type="ECO:0000313" key="5">
    <source>
        <dbReference type="EMBL" id="ELY75181.1"/>
    </source>
</evidence>
<dbReference type="InterPro" id="IPR000914">
    <property type="entry name" value="SBP_5_dom"/>
</dbReference>
<evidence type="ECO:0000313" key="6">
    <source>
        <dbReference type="Proteomes" id="UP000011618"/>
    </source>
</evidence>
<keyword evidence="2" id="KW-0813">Transport</keyword>
<evidence type="ECO:0000256" key="3">
    <source>
        <dbReference type="ARBA" id="ARBA00022729"/>
    </source>
</evidence>
<keyword evidence="3" id="KW-0732">Signal</keyword>
<evidence type="ECO:0000256" key="2">
    <source>
        <dbReference type="ARBA" id="ARBA00022448"/>
    </source>
</evidence>
<dbReference type="EMBL" id="AOII01000081">
    <property type="protein sequence ID" value="ELY75181.1"/>
    <property type="molecule type" value="Genomic_DNA"/>
</dbReference>
<dbReference type="eggNOG" id="arCOG01534">
    <property type="taxonomic scope" value="Archaea"/>
</dbReference>
<comment type="similarity">
    <text evidence="1">Belongs to the bacterial solute-binding protein 5 family.</text>
</comment>
<reference evidence="5 6" key="1">
    <citation type="journal article" date="2014" name="PLoS Genet.">
        <title>Phylogenetically driven sequencing of extremely halophilic archaea reveals strategies for static and dynamic osmo-response.</title>
        <authorList>
            <person name="Becker E.A."/>
            <person name="Seitzer P.M."/>
            <person name="Tritt A."/>
            <person name="Larsen D."/>
            <person name="Krusor M."/>
            <person name="Yao A.I."/>
            <person name="Wu D."/>
            <person name="Madern D."/>
            <person name="Eisen J.A."/>
            <person name="Darling A.E."/>
            <person name="Facciotti M.T."/>
        </authorList>
    </citation>
    <scope>NUCLEOTIDE SEQUENCE [LARGE SCALE GENOMIC DNA]</scope>
    <source>
        <strain evidence="5 6">DSM 3751</strain>
    </source>
</reference>
<evidence type="ECO:0000256" key="1">
    <source>
        <dbReference type="ARBA" id="ARBA00005695"/>
    </source>
</evidence>
<name>L9YND8_9EURY</name>
<dbReference type="GO" id="GO:0015833">
    <property type="term" value="P:peptide transport"/>
    <property type="evidence" value="ECO:0007669"/>
    <property type="project" value="TreeGrafter"/>
</dbReference>
<dbReference type="RefSeq" id="WP_006186264.1">
    <property type="nucleotide sequence ID" value="NZ_AOII01000081.1"/>
</dbReference>
<dbReference type="Pfam" id="PF00496">
    <property type="entry name" value="SBP_bac_5"/>
    <property type="match status" value="1"/>
</dbReference>
<organism evidence="5 6">
    <name type="scientific">Natrinema pallidum DSM 3751</name>
    <dbReference type="NCBI Taxonomy" id="1227495"/>
    <lineage>
        <taxon>Archaea</taxon>
        <taxon>Methanobacteriati</taxon>
        <taxon>Methanobacteriota</taxon>
        <taxon>Stenosarchaea group</taxon>
        <taxon>Halobacteria</taxon>
        <taxon>Halobacteriales</taxon>
        <taxon>Natrialbaceae</taxon>
        <taxon>Natrinema</taxon>
    </lineage>
</organism>